<dbReference type="InterPro" id="IPR029030">
    <property type="entry name" value="Caspase-like_dom_sf"/>
</dbReference>
<evidence type="ECO:0000313" key="10">
    <source>
        <dbReference type="EMBL" id="ODV67038.1"/>
    </source>
</evidence>
<dbReference type="PANTHER" id="PTHR48104:SF30">
    <property type="entry name" value="METACASPASE-1"/>
    <property type="match status" value="1"/>
</dbReference>
<dbReference type="Pfam" id="PF00656">
    <property type="entry name" value="Peptidase_C14"/>
    <property type="match status" value="1"/>
</dbReference>
<dbReference type="InterPro" id="IPR050452">
    <property type="entry name" value="Metacaspase"/>
</dbReference>
<evidence type="ECO:0000256" key="3">
    <source>
        <dbReference type="ARBA" id="ARBA00016994"/>
    </source>
</evidence>
<gene>
    <name evidence="10" type="ORF">HYPBUDRAFT_152988</name>
</gene>
<evidence type="ECO:0000256" key="2">
    <source>
        <dbReference type="ARBA" id="ARBA00009005"/>
    </source>
</evidence>
<feature type="compositionally biased region" description="Low complexity" evidence="8">
    <location>
        <begin position="1"/>
        <end position="15"/>
    </location>
</feature>
<protein>
    <recommendedName>
        <fullName evidence="3">Metacaspase-1</fullName>
    </recommendedName>
</protein>
<evidence type="ECO:0000256" key="4">
    <source>
        <dbReference type="ARBA" id="ARBA00022670"/>
    </source>
</evidence>
<evidence type="ECO:0000256" key="1">
    <source>
        <dbReference type="ARBA" id="ARBA00003621"/>
    </source>
</evidence>
<feature type="region of interest" description="Disordered" evidence="8">
    <location>
        <begin position="1"/>
        <end position="237"/>
    </location>
</feature>
<organism evidence="10 11">
    <name type="scientific">Hyphopichia burtonii NRRL Y-1933</name>
    <dbReference type="NCBI Taxonomy" id="984485"/>
    <lineage>
        <taxon>Eukaryota</taxon>
        <taxon>Fungi</taxon>
        <taxon>Dikarya</taxon>
        <taxon>Ascomycota</taxon>
        <taxon>Saccharomycotina</taxon>
        <taxon>Pichiomycetes</taxon>
        <taxon>Debaryomycetaceae</taxon>
        <taxon>Hyphopichia</taxon>
    </lineage>
</organism>
<evidence type="ECO:0000313" key="11">
    <source>
        <dbReference type="Proteomes" id="UP000095085"/>
    </source>
</evidence>
<feature type="compositionally biased region" description="Low complexity" evidence="8">
    <location>
        <begin position="194"/>
        <end position="234"/>
    </location>
</feature>
<dbReference type="GO" id="GO:0004197">
    <property type="term" value="F:cysteine-type endopeptidase activity"/>
    <property type="evidence" value="ECO:0007669"/>
    <property type="project" value="EnsemblFungi"/>
</dbReference>
<keyword evidence="6" id="KW-0788">Thiol protease</keyword>
<feature type="domain" description="Peptidase C14 caspase" evidence="9">
    <location>
        <begin position="253"/>
        <end position="539"/>
    </location>
</feature>
<accession>A0A1E4RID8</accession>
<comment type="similarity">
    <text evidence="2">Belongs to the peptidase C14B family.</text>
</comment>
<keyword evidence="6" id="KW-0378">Hydrolase</keyword>
<dbReference type="SUPFAM" id="SSF52129">
    <property type="entry name" value="Caspase-like"/>
    <property type="match status" value="1"/>
</dbReference>
<dbReference type="InterPro" id="IPR011600">
    <property type="entry name" value="Pept_C14_caspase"/>
</dbReference>
<feature type="compositionally biased region" description="Low complexity" evidence="8">
    <location>
        <begin position="63"/>
        <end position="149"/>
    </location>
</feature>
<reference evidence="11" key="1">
    <citation type="submission" date="2016-05" db="EMBL/GenBank/DDBJ databases">
        <title>Comparative genomics of biotechnologically important yeasts.</title>
        <authorList>
            <consortium name="DOE Joint Genome Institute"/>
            <person name="Riley R."/>
            <person name="Haridas S."/>
            <person name="Wolfe K.H."/>
            <person name="Lopes M.R."/>
            <person name="Hittinger C.T."/>
            <person name="Goker M."/>
            <person name="Salamov A."/>
            <person name="Wisecaver J."/>
            <person name="Long T.M."/>
            <person name="Aerts A.L."/>
            <person name="Barry K."/>
            <person name="Choi C."/>
            <person name="Clum A."/>
            <person name="Coughlan A.Y."/>
            <person name="Deshpande S."/>
            <person name="Douglass A.P."/>
            <person name="Hanson S.J."/>
            <person name="Klenk H.-P."/>
            <person name="Labutti K."/>
            <person name="Lapidus A."/>
            <person name="Lindquist E."/>
            <person name="Lipzen A."/>
            <person name="Meier-Kolthoff J.P."/>
            <person name="Ohm R.A."/>
            <person name="Otillar R.P."/>
            <person name="Pangilinan J."/>
            <person name="Peng Y."/>
            <person name="Rokas A."/>
            <person name="Rosa C.A."/>
            <person name="Scheuner C."/>
            <person name="Sibirny A.A."/>
            <person name="Slot J.C."/>
            <person name="Stielow J.B."/>
            <person name="Sun H."/>
            <person name="Kurtzman C.P."/>
            <person name="Blackwell M."/>
            <person name="Grigoriev I.V."/>
            <person name="Jeffries T.W."/>
        </authorList>
    </citation>
    <scope>NUCLEOTIDE SEQUENCE [LARGE SCALE GENOMIC DNA]</scope>
    <source>
        <strain evidence="11">NRRL Y-1933</strain>
    </source>
</reference>
<evidence type="ECO:0000256" key="6">
    <source>
        <dbReference type="ARBA" id="ARBA00022807"/>
    </source>
</evidence>
<feature type="compositionally biased region" description="Polar residues" evidence="8">
    <location>
        <begin position="175"/>
        <end position="193"/>
    </location>
</feature>
<dbReference type="EMBL" id="KV454541">
    <property type="protein sequence ID" value="ODV67038.1"/>
    <property type="molecule type" value="Genomic_DNA"/>
</dbReference>
<proteinExistence type="inferred from homology"/>
<dbReference type="STRING" id="984485.A0A1E4RID8"/>
<evidence type="ECO:0000256" key="8">
    <source>
        <dbReference type="SAM" id="MobiDB-lite"/>
    </source>
</evidence>
<dbReference type="GO" id="GO:0005737">
    <property type="term" value="C:cytoplasm"/>
    <property type="evidence" value="ECO:0007669"/>
    <property type="project" value="TreeGrafter"/>
</dbReference>
<dbReference type="GeneID" id="30995865"/>
<evidence type="ECO:0000259" key="9">
    <source>
        <dbReference type="Pfam" id="PF00656"/>
    </source>
</evidence>
<comment type="function">
    <text evidence="1">Involved in cell death (apoptosis).</text>
</comment>
<dbReference type="GO" id="GO:0006508">
    <property type="term" value="P:proteolysis"/>
    <property type="evidence" value="ECO:0007669"/>
    <property type="project" value="UniProtKB-KW"/>
</dbReference>
<dbReference type="OrthoDB" id="3223806at2759"/>
<keyword evidence="7" id="KW-0865">Zymogen</keyword>
<sequence length="549" mass="59910">MSYYGNNSGYNGGYNEQQSRPSGAPGRYEEESYGRPSGAPQGRYQEYRQQESYGGHQSGGYGQQESYGRQSGYGQQESYGSGRQSGYGQQESHGSGRQSGYGQQESYGGRQSGYGQQESYGGRQSGYGQQESYGGRQSGYGQQDSYGSGRQSGGYGQEESYGRQSGYGQHESHGSGRQSGYGQQESYGRQSGYGQQESHGSGRQSGHGQQQAYGSNQGYGQQGSGQSFSRPGSQEQSFGVDGYSYQYSQCNGKKKALLVGINYIGTKNELKGCINDTDNVKQFLLSQGFSSDSIVQLNDNANNRRQIPTVQNIRDGIQWLVKDARPNDSLFFHYSGHGGQTEDKNGDEADGLDEVIYPLDFETNGFLTDDELHDTLVSPLPKGTRLTALFDSCHSGSVLDLPYTYSTKGLLKEPNVLEEAGSGLLDTFKAYSKGDQKAMFKGIQGVFKSVMNKDKAEKAEELTKKTKTAPCDAILLSGCKDDQTSADAKEDGQSTGAMSYSFIETMKNNSNQSYLTLLQNTREILSSKYSQKPQLSASHPIDVNLQFIV</sequence>
<keyword evidence="4" id="KW-0645">Protease</keyword>
<dbReference type="PANTHER" id="PTHR48104">
    <property type="entry name" value="METACASPASE-4"/>
    <property type="match status" value="1"/>
</dbReference>
<keyword evidence="5" id="KW-0053">Apoptosis</keyword>
<dbReference type="Gene3D" id="3.40.50.12660">
    <property type="match status" value="1"/>
</dbReference>
<evidence type="ECO:0000256" key="7">
    <source>
        <dbReference type="ARBA" id="ARBA00023145"/>
    </source>
</evidence>
<dbReference type="GO" id="GO:0006915">
    <property type="term" value="P:apoptotic process"/>
    <property type="evidence" value="ECO:0007669"/>
    <property type="project" value="UniProtKB-KW"/>
</dbReference>
<dbReference type="RefSeq" id="XP_020076105.1">
    <property type="nucleotide sequence ID" value="XM_020221316.1"/>
</dbReference>
<keyword evidence="11" id="KW-1185">Reference proteome</keyword>
<dbReference type="AlphaFoldDB" id="A0A1E4RID8"/>
<evidence type="ECO:0000256" key="5">
    <source>
        <dbReference type="ARBA" id="ARBA00022703"/>
    </source>
</evidence>
<name>A0A1E4RID8_9ASCO</name>
<dbReference type="Proteomes" id="UP000095085">
    <property type="component" value="Unassembled WGS sequence"/>
</dbReference>